<sequence length="151" mass="16781">MIAVPLMTSLAKLGAGRGALSCSADASETATARQLLLLIRKASLVIMQEYIQEFEKRVGSDRVLTRLYMKGSKRSLQVTNINIRRSRIVAPNVPKKALASAWILNAICGSNQIHKEKQAQHVDVPCWLMLILDTSKGVFVKRITVMEYLVD</sequence>
<organism evidence="1 2">
    <name type="scientific">Crucibulum laeve</name>
    <dbReference type="NCBI Taxonomy" id="68775"/>
    <lineage>
        <taxon>Eukaryota</taxon>
        <taxon>Fungi</taxon>
        <taxon>Dikarya</taxon>
        <taxon>Basidiomycota</taxon>
        <taxon>Agaricomycotina</taxon>
        <taxon>Agaricomycetes</taxon>
        <taxon>Agaricomycetidae</taxon>
        <taxon>Agaricales</taxon>
        <taxon>Agaricineae</taxon>
        <taxon>Nidulariaceae</taxon>
        <taxon>Crucibulum</taxon>
    </lineage>
</organism>
<reference evidence="1 2" key="1">
    <citation type="journal article" date="2019" name="Nat. Ecol. Evol.">
        <title>Megaphylogeny resolves global patterns of mushroom evolution.</title>
        <authorList>
            <person name="Varga T."/>
            <person name="Krizsan K."/>
            <person name="Foldi C."/>
            <person name="Dima B."/>
            <person name="Sanchez-Garcia M."/>
            <person name="Sanchez-Ramirez S."/>
            <person name="Szollosi G.J."/>
            <person name="Szarkandi J.G."/>
            <person name="Papp V."/>
            <person name="Albert L."/>
            <person name="Andreopoulos W."/>
            <person name="Angelini C."/>
            <person name="Antonin V."/>
            <person name="Barry K.W."/>
            <person name="Bougher N.L."/>
            <person name="Buchanan P."/>
            <person name="Buyck B."/>
            <person name="Bense V."/>
            <person name="Catcheside P."/>
            <person name="Chovatia M."/>
            <person name="Cooper J."/>
            <person name="Damon W."/>
            <person name="Desjardin D."/>
            <person name="Finy P."/>
            <person name="Geml J."/>
            <person name="Haridas S."/>
            <person name="Hughes K."/>
            <person name="Justo A."/>
            <person name="Karasinski D."/>
            <person name="Kautmanova I."/>
            <person name="Kiss B."/>
            <person name="Kocsube S."/>
            <person name="Kotiranta H."/>
            <person name="LaButti K.M."/>
            <person name="Lechner B.E."/>
            <person name="Liimatainen K."/>
            <person name="Lipzen A."/>
            <person name="Lukacs Z."/>
            <person name="Mihaltcheva S."/>
            <person name="Morgado L.N."/>
            <person name="Niskanen T."/>
            <person name="Noordeloos M.E."/>
            <person name="Ohm R.A."/>
            <person name="Ortiz-Santana B."/>
            <person name="Ovrebo C."/>
            <person name="Racz N."/>
            <person name="Riley R."/>
            <person name="Savchenko A."/>
            <person name="Shiryaev A."/>
            <person name="Soop K."/>
            <person name="Spirin V."/>
            <person name="Szebenyi C."/>
            <person name="Tomsovsky M."/>
            <person name="Tulloss R.E."/>
            <person name="Uehling J."/>
            <person name="Grigoriev I.V."/>
            <person name="Vagvolgyi C."/>
            <person name="Papp T."/>
            <person name="Martin F.M."/>
            <person name="Miettinen O."/>
            <person name="Hibbett D.S."/>
            <person name="Nagy L.G."/>
        </authorList>
    </citation>
    <scope>NUCLEOTIDE SEQUENCE [LARGE SCALE GENOMIC DNA]</scope>
    <source>
        <strain evidence="1 2">CBS 166.37</strain>
    </source>
</reference>
<keyword evidence="2" id="KW-1185">Reference proteome</keyword>
<evidence type="ECO:0000313" key="1">
    <source>
        <dbReference type="EMBL" id="TFK31970.1"/>
    </source>
</evidence>
<accession>A0A5C3LGS5</accession>
<dbReference type="EMBL" id="ML213692">
    <property type="protein sequence ID" value="TFK31970.1"/>
    <property type="molecule type" value="Genomic_DNA"/>
</dbReference>
<evidence type="ECO:0000313" key="2">
    <source>
        <dbReference type="Proteomes" id="UP000308652"/>
    </source>
</evidence>
<protein>
    <submittedName>
        <fullName evidence="1">Uncharacterized protein</fullName>
    </submittedName>
</protein>
<name>A0A5C3LGS5_9AGAR</name>
<proteinExistence type="predicted"/>
<dbReference type="Proteomes" id="UP000308652">
    <property type="component" value="Unassembled WGS sequence"/>
</dbReference>
<gene>
    <name evidence="1" type="ORF">BDQ12DRAFT_744206</name>
</gene>
<dbReference type="AlphaFoldDB" id="A0A5C3LGS5"/>